<feature type="non-terminal residue" evidence="1">
    <location>
        <position position="64"/>
    </location>
</feature>
<accession>X1E770</accession>
<dbReference type="EMBL" id="BARU01003878">
    <property type="protein sequence ID" value="GAH28442.1"/>
    <property type="molecule type" value="Genomic_DNA"/>
</dbReference>
<evidence type="ECO:0000313" key="1">
    <source>
        <dbReference type="EMBL" id="GAH28442.1"/>
    </source>
</evidence>
<organism evidence="1">
    <name type="scientific">marine sediment metagenome</name>
    <dbReference type="NCBI Taxonomy" id="412755"/>
    <lineage>
        <taxon>unclassified sequences</taxon>
        <taxon>metagenomes</taxon>
        <taxon>ecological metagenomes</taxon>
    </lineage>
</organism>
<gene>
    <name evidence="1" type="ORF">S03H2_08108</name>
</gene>
<name>X1E770_9ZZZZ</name>
<proteinExistence type="predicted"/>
<protein>
    <submittedName>
        <fullName evidence="1">Uncharacterized protein</fullName>
    </submittedName>
</protein>
<comment type="caution">
    <text evidence="1">The sequence shown here is derived from an EMBL/GenBank/DDBJ whole genome shotgun (WGS) entry which is preliminary data.</text>
</comment>
<dbReference type="AlphaFoldDB" id="X1E770"/>
<reference evidence="1" key="1">
    <citation type="journal article" date="2014" name="Front. Microbiol.">
        <title>High frequency of phylogenetically diverse reductive dehalogenase-homologous genes in deep subseafloor sedimentary metagenomes.</title>
        <authorList>
            <person name="Kawai M."/>
            <person name="Futagami T."/>
            <person name="Toyoda A."/>
            <person name="Takaki Y."/>
            <person name="Nishi S."/>
            <person name="Hori S."/>
            <person name="Arai W."/>
            <person name="Tsubouchi T."/>
            <person name="Morono Y."/>
            <person name="Uchiyama I."/>
            <person name="Ito T."/>
            <person name="Fujiyama A."/>
            <person name="Inagaki F."/>
            <person name="Takami H."/>
        </authorList>
    </citation>
    <scope>NUCLEOTIDE SEQUENCE</scope>
    <source>
        <strain evidence="1">Expedition CK06-06</strain>
    </source>
</reference>
<sequence length="64" mass="6997">MDSRLDNQIEPVCKFGPGGDFVSVWPGEAQQSRQPLTNRLAKLLTSLSQIIPTLLVSSASKEKL</sequence>